<dbReference type="PANTHER" id="PTHR47801:SF1">
    <property type="entry name" value="OS05G0145600 PROTEIN"/>
    <property type="match status" value="1"/>
</dbReference>
<dbReference type="Proteomes" id="UP001153076">
    <property type="component" value="Unassembled WGS sequence"/>
</dbReference>
<sequence length="296" mass="33310">MQLLRSINGHGRAVLRAVGRRYYAAQTEEYLKRNYAANVAEYNTVVSSLNAQRRYTLLRDAYDDMMLDGVQPTRDTFHSLIAGTMKGARMEDAFFFRDEMKAMGLLPDLALYNYLVSTCGKCKNSEQAIRILEEMKINEVKPTGQTYICLLNACAATGSLDRVLAIVRDMTAAGLGLNKFCYAGLIAAHKNKKPLTDDTATKIIELIEQSKGWSEATGNMPENVMMGVSLEELYNIPTAEYVHRRGGFVDRRLTVYHVASHALADLHNVEKMETLLKMLQSDNYQPDVFITIQAMR</sequence>
<name>A0A9Q1K2W4_9CARY</name>
<dbReference type="InterPro" id="IPR002885">
    <property type="entry name" value="PPR_rpt"/>
</dbReference>
<dbReference type="PROSITE" id="PS51375">
    <property type="entry name" value="PPR"/>
    <property type="match status" value="2"/>
</dbReference>
<keyword evidence="5" id="KW-1185">Reference proteome</keyword>
<evidence type="ECO:0000259" key="3">
    <source>
        <dbReference type="Pfam" id="PF17177"/>
    </source>
</evidence>
<accession>A0A9Q1K2W4</accession>
<feature type="domain" description="PROP1-like PPR" evidence="3">
    <location>
        <begin position="59"/>
        <end position="170"/>
    </location>
</feature>
<dbReference type="InterPro" id="IPR011990">
    <property type="entry name" value="TPR-like_helical_dom_sf"/>
</dbReference>
<evidence type="ECO:0000256" key="1">
    <source>
        <dbReference type="ARBA" id="ARBA00022737"/>
    </source>
</evidence>
<dbReference type="EMBL" id="JAKOGI010000415">
    <property type="protein sequence ID" value="KAJ8435407.1"/>
    <property type="molecule type" value="Genomic_DNA"/>
</dbReference>
<dbReference type="Pfam" id="PF17177">
    <property type="entry name" value="PPR_long"/>
    <property type="match status" value="1"/>
</dbReference>
<dbReference type="AlphaFoldDB" id="A0A9Q1K2W4"/>
<evidence type="ECO:0000313" key="5">
    <source>
        <dbReference type="Proteomes" id="UP001153076"/>
    </source>
</evidence>
<dbReference type="PANTHER" id="PTHR47801">
    <property type="entry name" value="OS05G0145600 PROTEIN"/>
    <property type="match status" value="1"/>
</dbReference>
<feature type="repeat" description="PPR" evidence="2">
    <location>
        <begin position="108"/>
        <end position="142"/>
    </location>
</feature>
<dbReference type="Gene3D" id="1.25.40.10">
    <property type="entry name" value="Tetratricopeptide repeat domain"/>
    <property type="match status" value="1"/>
</dbReference>
<feature type="repeat" description="PPR" evidence="2">
    <location>
        <begin position="73"/>
        <end position="107"/>
    </location>
</feature>
<comment type="caution">
    <text evidence="4">The sequence shown here is derived from an EMBL/GenBank/DDBJ whole genome shotgun (WGS) entry which is preliminary data.</text>
</comment>
<protein>
    <recommendedName>
        <fullName evidence="3">PROP1-like PPR domain-containing protein</fullName>
    </recommendedName>
</protein>
<dbReference type="GO" id="GO:0005739">
    <property type="term" value="C:mitochondrion"/>
    <property type="evidence" value="ECO:0007669"/>
    <property type="project" value="TreeGrafter"/>
</dbReference>
<dbReference type="FunFam" id="1.25.40.10:FF:000388">
    <property type="entry name" value="Pentatricopeptide repeat-containing protein, mitochondrial"/>
    <property type="match status" value="1"/>
</dbReference>
<dbReference type="InterPro" id="IPR033443">
    <property type="entry name" value="PROP1-like_PPR_dom"/>
</dbReference>
<proteinExistence type="predicted"/>
<evidence type="ECO:0000313" key="4">
    <source>
        <dbReference type="EMBL" id="KAJ8435407.1"/>
    </source>
</evidence>
<evidence type="ECO:0000256" key="2">
    <source>
        <dbReference type="PROSITE-ProRule" id="PRU00708"/>
    </source>
</evidence>
<reference evidence="4" key="1">
    <citation type="submission" date="2022-04" db="EMBL/GenBank/DDBJ databases">
        <title>Carnegiea gigantea Genome sequencing and assembly v2.</title>
        <authorList>
            <person name="Copetti D."/>
            <person name="Sanderson M.J."/>
            <person name="Burquez A."/>
            <person name="Wojciechowski M.F."/>
        </authorList>
    </citation>
    <scope>NUCLEOTIDE SEQUENCE</scope>
    <source>
        <strain evidence="4">SGP5-SGP5p</strain>
        <tissue evidence="4">Aerial part</tissue>
    </source>
</reference>
<dbReference type="OrthoDB" id="185373at2759"/>
<dbReference type="NCBIfam" id="TIGR00756">
    <property type="entry name" value="PPR"/>
    <property type="match status" value="2"/>
</dbReference>
<gene>
    <name evidence="4" type="ORF">Cgig2_009658</name>
</gene>
<keyword evidence="1" id="KW-0677">Repeat</keyword>
<organism evidence="4 5">
    <name type="scientific">Carnegiea gigantea</name>
    <dbReference type="NCBI Taxonomy" id="171969"/>
    <lineage>
        <taxon>Eukaryota</taxon>
        <taxon>Viridiplantae</taxon>
        <taxon>Streptophyta</taxon>
        <taxon>Embryophyta</taxon>
        <taxon>Tracheophyta</taxon>
        <taxon>Spermatophyta</taxon>
        <taxon>Magnoliopsida</taxon>
        <taxon>eudicotyledons</taxon>
        <taxon>Gunneridae</taxon>
        <taxon>Pentapetalae</taxon>
        <taxon>Caryophyllales</taxon>
        <taxon>Cactineae</taxon>
        <taxon>Cactaceae</taxon>
        <taxon>Cactoideae</taxon>
        <taxon>Echinocereeae</taxon>
        <taxon>Carnegiea</taxon>
    </lineage>
</organism>